<dbReference type="EMBL" id="WBUI01000069">
    <property type="protein sequence ID" value="KAB2927628.1"/>
    <property type="molecule type" value="Genomic_DNA"/>
</dbReference>
<evidence type="ECO:0000256" key="4">
    <source>
        <dbReference type="ARBA" id="ARBA00022679"/>
    </source>
</evidence>
<dbReference type="InterPro" id="IPR000878">
    <property type="entry name" value="4pyrrol_Mease"/>
</dbReference>
<evidence type="ECO:0000256" key="2">
    <source>
        <dbReference type="ARBA" id="ARBA00022573"/>
    </source>
</evidence>
<evidence type="ECO:0000313" key="7">
    <source>
        <dbReference type="EMBL" id="KAB2927628.1"/>
    </source>
</evidence>
<dbReference type="InterPro" id="IPR035996">
    <property type="entry name" value="4pyrrol_Methylase_sf"/>
</dbReference>
<name>A0A833LVJ9_9LEPT</name>
<evidence type="ECO:0000256" key="1">
    <source>
        <dbReference type="ARBA" id="ARBA00004953"/>
    </source>
</evidence>
<evidence type="ECO:0000313" key="8">
    <source>
        <dbReference type="Proteomes" id="UP000460298"/>
    </source>
</evidence>
<dbReference type="NCBIfam" id="TIGR01466">
    <property type="entry name" value="cobJ_cbiH"/>
    <property type="match status" value="1"/>
</dbReference>
<proteinExistence type="predicted"/>
<dbReference type="Gene3D" id="3.40.1010.10">
    <property type="entry name" value="Cobalt-precorrin-4 Transmethylase, Domain 1"/>
    <property type="match status" value="1"/>
</dbReference>
<comment type="caution">
    <text evidence="7">The sequence shown here is derived from an EMBL/GenBank/DDBJ whole genome shotgun (WGS) entry which is preliminary data.</text>
</comment>
<evidence type="ECO:0000259" key="6">
    <source>
        <dbReference type="Pfam" id="PF00590"/>
    </source>
</evidence>
<dbReference type="GO" id="GO:0030789">
    <property type="term" value="F:precorrin-3B C17-methyltransferase activity"/>
    <property type="evidence" value="ECO:0007669"/>
    <property type="project" value="UniProtKB-EC"/>
</dbReference>
<dbReference type="InterPro" id="IPR014776">
    <property type="entry name" value="4pyrrole_Mease_sub2"/>
</dbReference>
<dbReference type="EC" id="2.1.1.131" evidence="7"/>
<organism evidence="7 8">
    <name type="scientific">Leptonema illini</name>
    <dbReference type="NCBI Taxonomy" id="183"/>
    <lineage>
        <taxon>Bacteria</taxon>
        <taxon>Pseudomonadati</taxon>
        <taxon>Spirochaetota</taxon>
        <taxon>Spirochaetia</taxon>
        <taxon>Leptospirales</taxon>
        <taxon>Leptospiraceae</taxon>
        <taxon>Leptonema</taxon>
    </lineage>
</organism>
<dbReference type="AlphaFoldDB" id="A0A833LVJ9"/>
<keyword evidence="3 7" id="KW-0489">Methyltransferase</keyword>
<dbReference type="Pfam" id="PF00590">
    <property type="entry name" value="TP_methylase"/>
    <property type="match status" value="1"/>
</dbReference>
<dbReference type="PANTHER" id="PTHR47036:SF1">
    <property type="entry name" value="COBALT-FACTOR III C(17)-METHYLTRANSFERASE-RELATED"/>
    <property type="match status" value="1"/>
</dbReference>
<accession>A0A833LVJ9</accession>
<evidence type="ECO:0000256" key="3">
    <source>
        <dbReference type="ARBA" id="ARBA00022603"/>
    </source>
</evidence>
<reference evidence="7 8" key="1">
    <citation type="submission" date="2019-10" db="EMBL/GenBank/DDBJ databases">
        <title>Extracellular Electron Transfer in a Candidatus Methanoperedens spp. Enrichment Culture.</title>
        <authorList>
            <person name="Berger S."/>
            <person name="Rangel Shaw D."/>
            <person name="Berben T."/>
            <person name="In 'T Zandt M."/>
            <person name="Frank J."/>
            <person name="Reimann J."/>
            <person name="Jetten M.S.M."/>
            <person name="Welte C.U."/>
        </authorList>
    </citation>
    <scope>NUCLEOTIDE SEQUENCE [LARGE SCALE GENOMIC DNA]</scope>
    <source>
        <strain evidence="7">SB12</strain>
    </source>
</reference>
<gene>
    <name evidence="7" type="primary">cobJ</name>
    <name evidence="7" type="ORF">F9K24_22550</name>
</gene>
<dbReference type="GO" id="GO:0009236">
    <property type="term" value="P:cobalamin biosynthetic process"/>
    <property type="evidence" value="ECO:0007669"/>
    <property type="project" value="UniProtKB-UniPathway"/>
</dbReference>
<sequence length="256" mass="27703">MHGSIIVVGTGPGSLDHITPAAVRCIREADVVIGYRTYLDLLPDLLEGKEVVSSAMMQEVDRCRNAFQMAAQGRKVVMVSGGDPGIYAMAGLLFEIAAETGADVDIEVVPGIAAVNSCAARLGAPLMHDFATISLSDLLTPWETIERRLHAAGSADFVIAIYNPKSKKRVEQIARAQEILLQYRKPDTPVGIVRAATRADESILLTDLGHMLDAEITMQTTIIVGNSVTFSWHGRMVTPRGYRGKYRLDPSGQESP</sequence>
<keyword evidence="2" id="KW-0169">Cobalamin biosynthesis</keyword>
<protein>
    <submittedName>
        <fullName evidence="7">Precorrin-3B C(17)-methyltransferase</fullName>
        <ecNumber evidence="7">2.1.1.131</ecNumber>
    </submittedName>
</protein>
<dbReference type="PANTHER" id="PTHR47036">
    <property type="entry name" value="COBALT-FACTOR III C(17)-METHYLTRANSFERASE-RELATED"/>
    <property type="match status" value="1"/>
</dbReference>
<dbReference type="SUPFAM" id="SSF53790">
    <property type="entry name" value="Tetrapyrrole methylase"/>
    <property type="match status" value="1"/>
</dbReference>
<dbReference type="Proteomes" id="UP000460298">
    <property type="component" value="Unassembled WGS sequence"/>
</dbReference>
<dbReference type="InterPro" id="IPR051810">
    <property type="entry name" value="Precorrin_MeTrfase"/>
</dbReference>
<comment type="pathway">
    <text evidence="1">Cofactor biosynthesis; adenosylcobalamin biosynthesis.</text>
</comment>
<keyword evidence="5" id="KW-0949">S-adenosyl-L-methionine</keyword>
<dbReference type="InterPro" id="IPR014777">
    <property type="entry name" value="4pyrrole_Mease_sub1"/>
</dbReference>
<keyword evidence="4 7" id="KW-0808">Transferase</keyword>
<evidence type="ECO:0000256" key="5">
    <source>
        <dbReference type="ARBA" id="ARBA00022691"/>
    </source>
</evidence>
<feature type="domain" description="Tetrapyrrole methylase" evidence="6">
    <location>
        <begin position="5"/>
        <end position="210"/>
    </location>
</feature>
<dbReference type="CDD" id="cd11646">
    <property type="entry name" value="Precorrin_3B_C17_MT"/>
    <property type="match status" value="1"/>
</dbReference>
<dbReference type="UniPathway" id="UPA00148"/>
<dbReference type="InterPro" id="IPR006363">
    <property type="entry name" value="Cbl_synth_CobJ/CibH_dom"/>
</dbReference>
<dbReference type="GO" id="GO:0032259">
    <property type="term" value="P:methylation"/>
    <property type="evidence" value="ECO:0007669"/>
    <property type="project" value="UniProtKB-KW"/>
</dbReference>
<dbReference type="Gene3D" id="3.30.950.10">
    <property type="entry name" value="Methyltransferase, Cobalt-precorrin-4 Transmethylase, Domain 2"/>
    <property type="match status" value="1"/>
</dbReference>